<keyword evidence="3" id="KW-1185">Reference proteome</keyword>
<reference evidence="2" key="1">
    <citation type="submission" date="2023-03" db="EMBL/GenBank/DDBJ databases">
        <title>Massive genome expansion in bonnet fungi (Mycena s.s.) driven by repeated elements and novel gene families across ecological guilds.</title>
        <authorList>
            <consortium name="Lawrence Berkeley National Laboratory"/>
            <person name="Harder C.B."/>
            <person name="Miyauchi S."/>
            <person name="Viragh M."/>
            <person name="Kuo A."/>
            <person name="Thoen E."/>
            <person name="Andreopoulos B."/>
            <person name="Lu D."/>
            <person name="Skrede I."/>
            <person name="Drula E."/>
            <person name="Henrissat B."/>
            <person name="Morin E."/>
            <person name="Kohler A."/>
            <person name="Barry K."/>
            <person name="LaButti K."/>
            <person name="Morin E."/>
            <person name="Salamov A."/>
            <person name="Lipzen A."/>
            <person name="Mereny Z."/>
            <person name="Hegedus B."/>
            <person name="Baldrian P."/>
            <person name="Stursova M."/>
            <person name="Weitz H."/>
            <person name="Taylor A."/>
            <person name="Grigoriev I.V."/>
            <person name="Nagy L.G."/>
            <person name="Martin F."/>
            <person name="Kauserud H."/>
        </authorList>
    </citation>
    <scope>NUCLEOTIDE SEQUENCE</scope>
    <source>
        <strain evidence="2">CBHHK182m</strain>
    </source>
</reference>
<feature type="region of interest" description="Disordered" evidence="1">
    <location>
        <begin position="18"/>
        <end position="47"/>
    </location>
</feature>
<evidence type="ECO:0000313" key="2">
    <source>
        <dbReference type="EMBL" id="KAJ7777247.1"/>
    </source>
</evidence>
<comment type="caution">
    <text evidence="2">The sequence shown here is derived from an EMBL/GenBank/DDBJ whole genome shotgun (WGS) entry which is preliminary data.</text>
</comment>
<feature type="compositionally biased region" description="Low complexity" evidence="1">
    <location>
        <begin position="248"/>
        <end position="278"/>
    </location>
</feature>
<organism evidence="2 3">
    <name type="scientific">Mycena metata</name>
    <dbReference type="NCBI Taxonomy" id="1033252"/>
    <lineage>
        <taxon>Eukaryota</taxon>
        <taxon>Fungi</taxon>
        <taxon>Dikarya</taxon>
        <taxon>Basidiomycota</taxon>
        <taxon>Agaricomycotina</taxon>
        <taxon>Agaricomycetes</taxon>
        <taxon>Agaricomycetidae</taxon>
        <taxon>Agaricales</taxon>
        <taxon>Marasmiineae</taxon>
        <taxon>Mycenaceae</taxon>
        <taxon>Mycena</taxon>
    </lineage>
</organism>
<evidence type="ECO:0008006" key="4">
    <source>
        <dbReference type="Google" id="ProtNLM"/>
    </source>
</evidence>
<evidence type="ECO:0000256" key="1">
    <source>
        <dbReference type="SAM" id="MobiDB-lite"/>
    </source>
</evidence>
<feature type="region of interest" description="Disordered" evidence="1">
    <location>
        <begin position="308"/>
        <end position="327"/>
    </location>
</feature>
<dbReference type="EMBL" id="JARKIB010000008">
    <property type="protein sequence ID" value="KAJ7777247.1"/>
    <property type="molecule type" value="Genomic_DNA"/>
</dbReference>
<evidence type="ECO:0000313" key="3">
    <source>
        <dbReference type="Proteomes" id="UP001215598"/>
    </source>
</evidence>
<dbReference type="Proteomes" id="UP001215598">
    <property type="component" value="Unassembled WGS sequence"/>
</dbReference>
<feature type="compositionally biased region" description="Basic and acidic residues" evidence="1">
    <location>
        <begin position="159"/>
        <end position="168"/>
    </location>
</feature>
<feature type="region of interest" description="Disordered" evidence="1">
    <location>
        <begin position="233"/>
        <end position="303"/>
    </location>
</feature>
<gene>
    <name evidence="2" type="ORF">B0H16DRAFT_1712278</name>
</gene>
<dbReference type="AlphaFoldDB" id="A0AAD7K317"/>
<accession>A0AAD7K317</accession>
<sequence>MTRAFVSLTMKLEEFDEDDAAALQEPDYEPACEESEPEIKTESQSDDLGIACVSSASMPARQRTKCKFCERSFASTKDLAAHIEASAYDGNYYCIGPRGISSRKSSVHPPGGIRKPRKQAKPVGAQSGPPSPQRRRSTTSSSSSAWQQLAFQRPTSLGTRDDIWHPDSPDSPELYTARALLSALSAQAKLPALAVSPRHPLSSRAPSPSGNNLNAFDDVLEGVPVMQTPARTRFAADLDAPRPRRRPGAAQSSTPSSSSARAVVQQRPASPAGRSPSPMALWPARPSPSPTTRSPSVDAGDWPPIPLMWPARLSPSPTNRSPRVDAGDRPPIPLMYLDLPDTHAHFLASTGRPFII</sequence>
<protein>
    <recommendedName>
        <fullName evidence="4">C2H2-type domain-containing protein</fullName>
    </recommendedName>
</protein>
<name>A0AAD7K317_9AGAR</name>
<feature type="compositionally biased region" description="Acidic residues" evidence="1">
    <location>
        <begin position="18"/>
        <end position="36"/>
    </location>
</feature>
<proteinExistence type="predicted"/>
<feature type="compositionally biased region" description="Polar residues" evidence="1">
    <location>
        <begin position="145"/>
        <end position="158"/>
    </location>
</feature>
<feature type="region of interest" description="Disordered" evidence="1">
    <location>
        <begin position="102"/>
        <end position="172"/>
    </location>
</feature>